<dbReference type="GO" id="GO:0016020">
    <property type="term" value="C:membrane"/>
    <property type="evidence" value="ECO:0007669"/>
    <property type="project" value="UniProtKB-SubCell"/>
</dbReference>
<accession>A0A844Z739</accession>
<evidence type="ECO:0000256" key="7">
    <source>
        <dbReference type="SAM" id="Phobius"/>
    </source>
</evidence>
<organism evidence="8 9">
    <name type="scientific">Pontixanthobacter aestiaquae</name>
    <dbReference type="NCBI Taxonomy" id="1509367"/>
    <lineage>
        <taxon>Bacteria</taxon>
        <taxon>Pseudomonadati</taxon>
        <taxon>Pseudomonadota</taxon>
        <taxon>Alphaproteobacteria</taxon>
        <taxon>Sphingomonadales</taxon>
        <taxon>Erythrobacteraceae</taxon>
        <taxon>Pontixanthobacter</taxon>
    </lineage>
</organism>
<evidence type="ECO:0000313" key="9">
    <source>
        <dbReference type="Proteomes" id="UP000460290"/>
    </source>
</evidence>
<dbReference type="GO" id="GO:0016757">
    <property type="term" value="F:glycosyltransferase activity"/>
    <property type="evidence" value="ECO:0007669"/>
    <property type="project" value="UniProtKB-KW"/>
</dbReference>
<dbReference type="PANTHER" id="PTHR43867:SF2">
    <property type="entry name" value="CELLULOSE SYNTHASE CATALYTIC SUBUNIT A [UDP-FORMING]"/>
    <property type="match status" value="1"/>
</dbReference>
<comment type="subcellular location">
    <subcellularLocation>
        <location evidence="1">Membrane</location>
        <topology evidence="1">Multi-pass membrane protein</topology>
    </subcellularLocation>
</comment>
<dbReference type="InterPro" id="IPR029044">
    <property type="entry name" value="Nucleotide-diphossugar_trans"/>
</dbReference>
<evidence type="ECO:0000256" key="6">
    <source>
        <dbReference type="ARBA" id="ARBA00023136"/>
    </source>
</evidence>
<protein>
    <submittedName>
        <fullName evidence="8">Glycosyl transferase family protein</fullName>
    </submittedName>
</protein>
<reference evidence="8 9" key="1">
    <citation type="submission" date="2019-12" db="EMBL/GenBank/DDBJ databases">
        <title>Genomic-based taxomic classification of the family Erythrobacteraceae.</title>
        <authorList>
            <person name="Xu L."/>
        </authorList>
    </citation>
    <scope>NUCLEOTIDE SEQUENCE [LARGE SCALE GENOMIC DNA]</scope>
    <source>
        <strain evidence="8 9">KCTC 42006</strain>
    </source>
</reference>
<sequence>MYCPLQALPASDTLFCDGDLTFVGVGGLLEYSAWEWLVLVQHELLLFAGVFFLIGAIDEMGIDFAWLWLRLTRQISTPRLSEHADLTPELNGIAAVFIPAWQESAVVGTTIAHALSVWSQSRLRIYVGCYRNDPQTMEAVTSVAGGDPRVRLVIHDEDGPSTKADCLNRLYDALCDDEARSGDNAQMVILHDAEDMVDPAALMIIDQAMDEAELVQLPVLPIAVARSRWISGHYQEEFAEAHGKAMVVRDALRAGMPLAGVGCAIARGMLEQLAETKPSGQPFASECLTEDYELGIGAAELGARARFIRIRHHDGRLVATRACFPAKLDQAVRQKTRWVHGIAFQGWDTLGWSARPVELWMRLRDRRGPLLALVLAAAYLLLVLSTIGWLLSELGYGTTLALSPALKIILLCNLGSFLWRAIWRFAFTAREYDWREGARAVLRIPVANIIAIMAGRRAFSAYLGTLAGQLPRWDKTEHSAHPAMMHQKSKPV</sequence>
<keyword evidence="2" id="KW-0328">Glycosyltransferase</keyword>
<keyword evidence="9" id="KW-1185">Reference proteome</keyword>
<dbReference type="OrthoDB" id="5294733at2"/>
<keyword evidence="6 7" id="KW-0472">Membrane</keyword>
<dbReference type="AlphaFoldDB" id="A0A844Z739"/>
<comment type="caution">
    <text evidence="8">The sequence shown here is derived from an EMBL/GenBank/DDBJ whole genome shotgun (WGS) entry which is preliminary data.</text>
</comment>
<dbReference type="Proteomes" id="UP000460290">
    <property type="component" value="Unassembled WGS sequence"/>
</dbReference>
<dbReference type="EMBL" id="WTYZ01000001">
    <property type="protein sequence ID" value="MXO82887.1"/>
    <property type="molecule type" value="Genomic_DNA"/>
</dbReference>
<dbReference type="Gene3D" id="3.90.550.10">
    <property type="entry name" value="Spore Coat Polysaccharide Biosynthesis Protein SpsA, Chain A"/>
    <property type="match status" value="1"/>
</dbReference>
<dbReference type="SUPFAM" id="SSF53448">
    <property type="entry name" value="Nucleotide-diphospho-sugar transferases"/>
    <property type="match status" value="1"/>
</dbReference>
<proteinExistence type="predicted"/>
<feature type="transmembrane region" description="Helical" evidence="7">
    <location>
        <begin position="397"/>
        <end position="419"/>
    </location>
</feature>
<dbReference type="PANTHER" id="PTHR43867">
    <property type="entry name" value="CELLULOSE SYNTHASE CATALYTIC SUBUNIT A [UDP-FORMING]"/>
    <property type="match status" value="1"/>
</dbReference>
<evidence type="ECO:0000256" key="5">
    <source>
        <dbReference type="ARBA" id="ARBA00022989"/>
    </source>
</evidence>
<dbReference type="Pfam" id="PF13641">
    <property type="entry name" value="Glyco_tranf_2_3"/>
    <property type="match status" value="1"/>
</dbReference>
<keyword evidence="3 8" id="KW-0808">Transferase</keyword>
<dbReference type="InterPro" id="IPR050321">
    <property type="entry name" value="Glycosyltr_2/OpgH_subfam"/>
</dbReference>
<evidence type="ECO:0000313" key="8">
    <source>
        <dbReference type="EMBL" id="MXO82887.1"/>
    </source>
</evidence>
<name>A0A844Z739_9SPHN</name>
<keyword evidence="5 7" id="KW-1133">Transmembrane helix</keyword>
<evidence type="ECO:0000256" key="2">
    <source>
        <dbReference type="ARBA" id="ARBA00022676"/>
    </source>
</evidence>
<evidence type="ECO:0000256" key="1">
    <source>
        <dbReference type="ARBA" id="ARBA00004141"/>
    </source>
</evidence>
<feature type="transmembrane region" description="Helical" evidence="7">
    <location>
        <begin position="370"/>
        <end position="391"/>
    </location>
</feature>
<dbReference type="NCBIfam" id="NF011307">
    <property type="entry name" value="PRK14716.1-5"/>
    <property type="match status" value="1"/>
</dbReference>
<keyword evidence="4 7" id="KW-0812">Transmembrane</keyword>
<gene>
    <name evidence="8" type="ORF">GRI35_05855</name>
</gene>
<evidence type="ECO:0000256" key="3">
    <source>
        <dbReference type="ARBA" id="ARBA00022679"/>
    </source>
</evidence>
<feature type="transmembrane region" description="Helical" evidence="7">
    <location>
        <begin position="44"/>
        <end position="69"/>
    </location>
</feature>
<evidence type="ECO:0000256" key="4">
    <source>
        <dbReference type="ARBA" id="ARBA00022692"/>
    </source>
</evidence>